<dbReference type="Proteomes" id="UP000199662">
    <property type="component" value="Unassembled WGS sequence"/>
</dbReference>
<comment type="similarity">
    <text evidence="1">Belongs to the aldehyde dehydrogenase family.</text>
</comment>
<dbReference type="RefSeq" id="WP_091833439.1">
    <property type="nucleotide sequence ID" value="NZ_FNZK01000016.1"/>
</dbReference>
<dbReference type="InterPro" id="IPR016163">
    <property type="entry name" value="Ald_DH_C"/>
</dbReference>
<dbReference type="PANTHER" id="PTHR42991">
    <property type="entry name" value="ALDEHYDE DEHYDROGENASE"/>
    <property type="match status" value="1"/>
</dbReference>
<name>A0A1H7BHV6_9FIRM</name>
<proteinExistence type="inferred from homology"/>
<keyword evidence="2" id="KW-0560">Oxidoreductase</keyword>
<dbReference type="InterPro" id="IPR016162">
    <property type="entry name" value="Ald_DH_N"/>
</dbReference>
<dbReference type="PANTHER" id="PTHR42991:SF1">
    <property type="entry name" value="ALDEHYDE DEHYDROGENASE"/>
    <property type="match status" value="1"/>
</dbReference>
<evidence type="ECO:0000259" key="3">
    <source>
        <dbReference type="Pfam" id="PF00171"/>
    </source>
</evidence>
<evidence type="ECO:0000256" key="2">
    <source>
        <dbReference type="ARBA" id="ARBA00023002"/>
    </source>
</evidence>
<dbReference type="InterPro" id="IPR016161">
    <property type="entry name" value="Ald_DH/histidinol_DH"/>
</dbReference>
<feature type="domain" description="Aldehyde dehydrogenase" evidence="3">
    <location>
        <begin position="16"/>
        <end position="466"/>
    </location>
</feature>
<dbReference type="Gene3D" id="3.40.309.10">
    <property type="entry name" value="Aldehyde Dehydrogenase, Chain A, domain 2"/>
    <property type="match status" value="1"/>
</dbReference>
<sequence>MEKYGLFIAGKWILTEETTPLVNKYTNETAAMLSVAGAKEVTAAVDAAQQALKIPMEPYRRYEVLMKAANLLESDSEKMARALSIEVGKPIKDARGEVKRGIQTLLLSAEQAKRMTGEMVPLAGAPGCGSRIAYTKRVPVGIVCAITPFNFPLNLACHKIGPALAAGNSVLYKPATATSLSAVILCEIFEKAGLPAGYLNLVMGSGSKLGDLLTADERINFYSFTGSAAVGKMLHKNAGLRRVALELGSNSANIVHGDADPVKTGQLCAKYAFTNAGQVCISCQRVYVHQAIYNAFCAAAVSAAKAVVSGDPLADTTELGPMINEKEAIRAEEWIQEAVAAGAKLLTGGKRTHSYLEPTILTNVQADMKVVCNEIFAPVFVIVPYTDINEAIVAVNDSVYGLQAGVFTNSLAIAHLCAEKIEVGGVIINDGATFRTDNMPYGGVKESGIGREGPEYAVREMTEEKLIVLNF</sequence>
<dbReference type="Pfam" id="PF00171">
    <property type="entry name" value="Aldedh"/>
    <property type="match status" value="1"/>
</dbReference>
<protein>
    <submittedName>
        <fullName evidence="4">Acyl-CoA reductase</fullName>
    </submittedName>
</protein>
<dbReference type="InterPro" id="IPR051020">
    <property type="entry name" value="ALDH-related_metabolic_enz"/>
</dbReference>
<evidence type="ECO:0000313" key="5">
    <source>
        <dbReference type="Proteomes" id="UP000199662"/>
    </source>
</evidence>
<dbReference type="AlphaFoldDB" id="A0A1H7BHV6"/>
<dbReference type="FunFam" id="3.40.605.10:FF:000007">
    <property type="entry name" value="NAD/NADP-dependent betaine aldehyde dehydrogenase"/>
    <property type="match status" value="1"/>
</dbReference>
<evidence type="ECO:0000256" key="1">
    <source>
        <dbReference type="ARBA" id="ARBA00009986"/>
    </source>
</evidence>
<accession>A0A1H7BHV6</accession>
<evidence type="ECO:0000313" key="4">
    <source>
        <dbReference type="EMBL" id="SEJ77169.1"/>
    </source>
</evidence>
<dbReference type="STRING" id="84035.SAMN05660742_11694"/>
<keyword evidence="5" id="KW-1185">Reference proteome</keyword>
<dbReference type="GO" id="GO:0008911">
    <property type="term" value="F:lactaldehyde dehydrogenase (NAD+) activity"/>
    <property type="evidence" value="ECO:0007669"/>
    <property type="project" value="TreeGrafter"/>
</dbReference>
<reference evidence="5" key="1">
    <citation type="submission" date="2016-10" db="EMBL/GenBank/DDBJ databases">
        <authorList>
            <person name="Varghese N."/>
            <person name="Submissions S."/>
        </authorList>
    </citation>
    <scope>NUCLEOTIDE SEQUENCE [LARGE SCALE GENOMIC DNA]</scope>
    <source>
        <strain evidence="5">DSM 2179</strain>
    </source>
</reference>
<gene>
    <name evidence="4" type="ORF">SAMN05660742_11694</name>
</gene>
<dbReference type="Gene3D" id="3.40.605.10">
    <property type="entry name" value="Aldehyde Dehydrogenase, Chain A, domain 1"/>
    <property type="match status" value="1"/>
</dbReference>
<dbReference type="InterPro" id="IPR015590">
    <property type="entry name" value="Aldehyde_DH_dom"/>
</dbReference>
<dbReference type="SUPFAM" id="SSF53720">
    <property type="entry name" value="ALDH-like"/>
    <property type="match status" value="1"/>
</dbReference>
<dbReference type="EMBL" id="FNZK01000016">
    <property type="protein sequence ID" value="SEJ77169.1"/>
    <property type="molecule type" value="Genomic_DNA"/>
</dbReference>
<organism evidence="4 5">
    <name type="scientific">Propionispira arboris</name>
    <dbReference type="NCBI Taxonomy" id="84035"/>
    <lineage>
        <taxon>Bacteria</taxon>
        <taxon>Bacillati</taxon>
        <taxon>Bacillota</taxon>
        <taxon>Negativicutes</taxon>
        <taxon>Selenomonadales</taxon>
        <taxon>Selenomonadaceae</taxon>
        <taxon>Propionispira</taxon>
    </lineage>
</organism>